<keyword evidence="7" id="KW-1185">Reference proteome</keyword>
<dbReference type="PRINTS" id="PR00111">
    <property type="entry name" value="ABHYDROLASE"/>
</dbReference>
<dbReference type="InterPro" id="IPR050266">
    <property type="entry name" value="AB_hydrolase_sf"/>
</dbReference>
<dbReference type="PANTHER" id="PTHR43798">
    <property type="entry name" value="MONOACYLGLYCEROL LIPASE"/>
    <property type="match status" value="1"/>
</dbReference>
<dbReference type="InterPro" id="IPR029058">
    <property type="entry name" value="AB_hydrolase_fold"/>
</dbReference>
<evidence type="ECO:0000256" key="2">
    <source>
        <dbReference type="ARBA" id="ARBA00022801"/>
    </source>
</evidence>
<evidence type="ECO:0000313" key="6">
    <source>
        <dbReference type="EnsemblMetazoa" id="KAF7495145.1"/>
    </source>
</evidence>
<dbReference type="OrthoDB" id="190201at2759"/>
<evidence type="ECO:0000259" key="3">
    <source>
        <dbReference type="Pfam" id="PF00561"/>
    </source>
</evidence>
<proteinExistence type="inferred from homology"/>
<dbReference type="GO" id="GO:0016787">
    <property type="term" value="F:hydrolase activity"/>
    <property type="evidence" value="ECO:0007669"/>
    <property type="project" value="UniProtKB-KW"/>
</dbReference>
<keyword evidence="2 5" id="KW-0378">Hydrolase</keyword>
<dbReference type="VEuPathDB" id="VectorBase:SSCA006983"/>
<sequence>MLEYQKEFEMEVPFGTIRGKIWHHPDRTVDNCTERIIALHGWQDNCGTFDALLPLLSDDLYVVAIDFSGHGLSSHLPAGCSYNDTVFVIEIERIVQYLSWKDLQFSFLGHSMGAAIAMFYACLYPKSVKKLIALDMIKPLTFPSEMLAEKTREGIQQFLQLEAKTSINNCLAINDLSNVPLYDYNEAMSRLIASHSIFGKITEEGAKLLMKRGLKQSPNHLDKFYFTRDNRLKAILFLRMDFEALMHYFNELSCELLIIKAQNGLKLDSDEISDRYIELYRTKCPRFDIITVPGGHHVHLCDPGIVHDKINNFF</sequence>
<gene>
    <name evidence="5" type="ORF">QR98_0009080</name>
    <name evidence="4" type="ORF">SSS_3630</name>
</gene>
<evidence type="ECO:0000256" key="1">
    <source>
        <dbReference type="ARBA" id="ARBA00008645"/>
    </source>
</evidence>
<evidence type="ECO:0000313" key="5">
    <source>
        <dbReference type="EMBL" id="KPM02494.1"/>
    </source>
</evidence>
<dbReference type="AlphaFoldDB" id="A0A131ZUS6"/>
<dbReference type="Proteomes" id="UP000070412">
    <property type="component" value="Unassembled WGS sequence"/>
</dbReference>
<dbReference type="GO" id="GO:0016020">
    <property type="term" value="C:membrane"/>
    <property type="evidence" value="ECO:0007669"/>
    <property type="project" value="TreeGrafter"/>
</dbReference>
<dbReference type="EnsemblMetazoa" id="SSS_3630s_mrna">
    <property type="protein sequence ID" value="KAF7495145.1"/>
    <property type="gene ID" value="SSS_3630"/>
</dbReference>
<comment type="similarity">
    <text evidence="1">Belongs to the AB hydrolase superfamily.</text>
</comment>
<feature type="domain" description="AB hydrolase-1" evidence="3">
    <location>
        <begin position="36"/>
        <end position="139"/>
    </location>
</feature>
<reference evidence="4" key="3">
    <citation type="submission" date="2020-01" db="EMBL/GenBank/DDBJ databases">
        <authorList>
            <person name="Korhonen P.K.K."/>
            <person name="Guangxu M.G."/>
            <person name="Wang T.W."/>
            <person name="Stroehlein A.J.S."/>
            <person name="Young N.D."/>
            <person name="Ang C.-S.A."/>
            <person name="Fernando D.W.F."/>
            <person name="Lu H.L."/>
            <person name="Taylor S.T."/>
            <person name="Ehtesham M.E.M."/>
            <person name="Najaraj S.H.N."/>
            <person name="Harsha G.H.G."/>
            <person name="Madugundu A.M."/>
            <person name="Renuse S.R."/>
            <person name="Holt D.H."/>
            <person name="Pandey A.P."/>
            <person name="Papenfuss A.P."/>
            <person name="Gasser R.B.G."/>
            <person name="Fischer K.F."/>
        </authorList>
    </citation>
    <scope>NUCLEOTIDE SEQUENCE</scope>
    <source>
        <strain evidence="4">SSS_KF_BRIS2020</strain>
    </source>
</reference>
<reference evidence="7" key="2">
    <citation type="journal article" date="2020" name="PLoS Negl. Trop. Dis.">
        <title>High-quality nuclear genome for Sarcoptes scabiei-A critical resource for a neglected parasite.</title>
        <authorList>
            <person name="Korhonen P.K."/>
            <person name="Gasser R.B."/>
            <person name="Ma G."/>
            <person name="Wang T."/>
            <person name="Stroehlein A.J."/>
            <person name="Young N.D."/>
            <person name="Ang C.S."/>
            <person name="Fernando D.D."/>
            <person name="Lu H.C."/>
            <person name="Taylor S."/>
            <person name="Reynolds S.L."/>
            <person name="Mofiz E."/>
            <person name="Najaraj S.H."/>
            <person name="Gowda H."/>
            <person name="Madugundu A."/>
            <person name="Renuse S."/>
            <person name="Holt D."/>
            <person name="Pandey A."/>
            <person name="Papenfuss A.T."/>
            <person name="Fischer K."/>
        </authorList>
    </citation>
    <scope>NUCLEOTIDE SEQUENCE [LARGE SCALE GENOMIC DNA]</scope>
</reference>
<dbReference type="Pfam" id="PF00561">
    <property type="entry name" value="Abhydrolase_1"/>
    <property type="match status" value="1"/>
</dbReference>
<protein>
    <submittedName>
        <fullName evidence="4">Putative serine hydrolase</fullName>
    </submittedName>
    <submittedName>
        <fullName evidence="5">Serine hydrolase-like protein</fullName>
    </submittedName>
</protein>
<evidence type="ECO:0000313" key="8">
    <source>
        <dbReference type="Proteomes" id="UP000616769"/>
    </source>
</evidence>
<dbReference type="EMBL" id="JXLN01002060">
    <property type="protein sequence ID" value="KPM02494.1"/>
    <property type="molecule type" value="Genomic_DNA"/>
</dbReference>
<reference evidence="5 8" key="1">
    <citation type="journal article" date="2015" name="Parasit. Vectors">
        <title>Draft genome of the scabies mite.</title>
        <authorList>
            <person name="Rider S.D.Jr."/>
            <person name="Morgan M.S."/>
            <person name="Arlian L.G."/>
        </authorList>
    </citation>
    <scope>NUCLEOTIDE SEQUENCE [LARGE SCALE GENOMIC DNA]</scope>
    <source>
        <strain evidence="5">Arlian Lab</strain>
    </source>
</reference>
<dbReference type="InterPro" id="IPR000073">
    <property type="entry name" value="AB_hydrolase_1"/>
</dbReference>
<dbReference type="SUPFAM" id="SSF53474">
    <property type="entry name" value="alpha/beta-Hydrolases"/>
    <property type="match status" value="1"/>
</dbReference>
<name>A0A131ZUS6_SARSC</name>
<dbReference type="Gene3D" id="3.40.50.1820">
    <property type="entry name" value="alpha/beta hydrolase"/>
    <property type="match status" value="1"/>
</dbReference>
<dbReference type="Proteomes" id="UP000616769">
    <property type="component" value="Unassembled WGS sequence"/>
</dbReference>
<reference evidence="6" key="4">
    <citation type="submission" date="2022-06" db="UniProtKB">
        <authorList>
            <consortium name="EnsemblMetazoa"/>
        </authorList>
    </citation>
    <scope>IDENTIFICATION</scope>
</reference>
<evidence type="ECO:0000313" key="4">
    <source>
        <dbReference type="EMBL" id="KAF7495145.1"/>
    </source>
</evidence>
<organism evidence="5 8">
    <name type="scientific">Sarcoptes scabiei</name>
    <name type="common">Itch mite</name>
    <name type="synonym">Acarus scabiei</name>
    <dbReference type="NCBI Taxonomy" id="52283"/>
    <lineage>
        <taxon>Eukaryota</taxon>
        <taxon>Metazoa</taxon>
        <taxon>Ecdysozoa</taxon>
        <taxon>Arthropoda</taxon>
        <taxon>Chelicerata</taxon>
        <taxon>Arachnida</taxon>
        <taxon>Acari</taxon>
        <taxon>Acariformes</taxon>
        <taxon>Sarcoptiformes</taxon>
        <taxon>Astigmata</taxon>
        <taxon>Psoroptidia</taxon>
        <taxon>Sarcoptoidea</taxon>
        <taxon>Sarcoptidae</taxon>
        <taxon>Sarcoptinae</taxon>
        <taxon>Sarcoptes</taxon>
    </lineage>
</organism>
<dbReference type="EMBL" id="WVUK01000050">
    <property type="protein sequence ID" value="KAF7495145.1"/>
    <property type="molecule type" value="Genomic_DNA"/>
</dbReference>
<accession>A0A131ZUS6</accession>
<evidence type="ECO:0000313" key="7">
    <source>
        <dbReference type="Proteomes" id="UP000070412"/>
    </source>
</evidence>
<dbReference type="PANTHER" id="PTHR43798:SF14">
    <property type="entry name" value="SERINE HYDROLASE-LIKE PROTEIN DDB_G0286239"/>
    <property type="match status" value="1"/>
</dbReference>